<gene>
    <name evidence="1" type="primary">hypothetical protein</name>
</gene>
<evidence type="ECO:0000313" key="1">
    <source>
        <dbReference type="EMBL" id="CAI5383850.1"/>
    </source>
</evidence>
<protein>
    <submittedName>
        <fullName evidence="1">Uncharacterized protein</fullName>
    </submittedName>
</protein>
<proteinExistence type="predicted"/>
<name>A0A9C7LLR3_9VIRU</name>
<dbReference type="EMBL" id="OX380366">
    <property type="protein sequence ID" value="CAI5383850.1"/>
    <property type="molecule type" value="Genomic_DNA"/>
</dbReference>
<accession>A0A9C7LLR3</accession>
<reference evidence="1" key="1">
    <citation type="submission" date="2022-11" db="EMBL/GenBank/DDBJ databases">
        <authorList>
            <person name="Mifsud CO J."/>
            <person name="Holmes C E."/>
            <person name="Gallagher V R."/>
            <person name="Geoghegan L J."/>
        </authorList>
    </citation>
    <scope>NUCLEOTIDE SEQUENCE</scope>
</reference>
<sequence>MNISARYCPYGKFCSSVAGLMFRKTSPENIDQFISELNSSVVSNPIEGEVYVNLNGSFVSLIMNRLTAISLYFTLQNDYALVGEFVAWLLLLGSIINNPSPFKDVEKF</sequence>
<organism evidence="1">
    <name type="scientific">Oxera neriifolia associated virus</name>
    <dbReference type="NCBI Taxonomy" id="2933183"/>
    <lineage>
        <taxon>Viruses</taxon>
    </lineage>
</organism>